<evidence type="ECO:0000256" key="5">
    <source>
        <dbReference type="ARBA" id="ARBA00043266"/>
    </source>
</evidence>
<dbReference type="GO" id="GO:0002250">
    <property type="term" value="P:adaptive immune response"/>
    <property type="evidence" value="ECO:0007669"/>
    <property type="project" value="UniProtKB-KW"/>
</dbReference>
<keyword evidence="3" id="KW-0675">Receptor</keyword>
<sequence length="159" mass="17733">VLGSKGLEIDFLPVENEVTSTEGHSVTLNCTYTTSSPGPLLYWYRHFSNQAPTFMLFEGAKSMSGYGKIADKRYKSTTSDTSTELVIQQLTLSDTGFYYCAVDTVIQSSTAWCCSKEINLKGANTINNLESEDTDMPFRQTPPHVLLLNTVQNNMKHQE</sequence>
<dbReference type="SUPFAM" id="SSF48726">
    <property type="entry name" value="Immunoglobulin"/>
    <property type="match status" value="1"/>
</dbReference>
<dbReference type="SMART" id="SM00408">
    <property type="entry name" value="IGc2"/>
    <property type="match status" value="1"/>
</dbReference>
<dbReference type="InterPro" id="IPR003598">
    <property type="entry name" value="Ig_sub2"/>
</dbReference>
<dbReference type="InterPro" id="IPR013106">
    <property type="entry name" value="Ig_V-set"/>
</dbReference>
<dbReference type="InterPro" id="IPR051287">
    <property type="entry name" value="TCR_variable_region"/>
</dbReference>
<keyword evidence="8" id="KW-1185">Reference proteome</keyword>
<keyword evidence="5" id="KW-1279">T cell receptor</keyword>
<reference evidence="7" key="2">
    <citation type="submission" date="2025-08" db="UniProtKB">
        <authorList>
            <consortium name="Ensembl"/>
        </authorList>
    </citation>
    <scope>IDENTIFICATION</scope>
</reference>
<evidence type="ECO:0000256" key="4">
    <source>
        <dbReference type="ARBA" id="ARBA00023319"/>
    </source>
</evidence>
<reference evidence="7 8" key="1">
    <citation type="submission" date="2020-02" db="EMBL/GenBank/DDBJ databases">
        <title>Esox lucius (northern pike) genome, fEsoLuc1, primary haplotype.</title>
        <authorList>
            <person name="Myers G."/>
            <person name="Karagic N."/>
            <person name="Meyer A."/>
            <person name="Pippel M."/>
            <person name="Reichard M."/>
            <person name="Winkler S."/>
            <person name="Tracey A."/>
            <person name="Sims Y."/>
            <person name="Howe K."/>
            <person name="Rhie A."/>
            <person name="Formenti G."/>
            <person name="Durbin R."/>
            <person name="Fedrigo O."/>
            <person name="Jarvis E.D."/>
        </authorList>
    </citation>
    <scope>NUCLEOTIDE SEQUENCE [LARGE SCALE GENOMIC DNA]</scope>
</reference>
<dbReference type="InterPro" id="IPR036179">
    <property type="entry name" value="Ig-like_dom_sf"/>
</dbReference>
<dbReference type="SMART" id="SM00406">
    <property type="entry name" value="IGv"/>
    <property type="match status" value="1"/>
</dbReference>
<accession>A0AAY5L4A2</accession>
<evidence type="ECO:0000256" key="2">
    <source>
        <dbReference type="ARBA" id="ARBA00023130"/>
    </source>
</evidence>
<dbReference type="Ensembl" id="ENSELUT00000102564.1">
    <property type="protein sequence ID" value="ENSELUP00000095871.1"/>
    <property type="gene ID" value="ENSELUG00000040654.1"/>
</dbReference>
<proteinExistence type="predicted"/>
<dbReference type="GO" id="GO:0042101">
    <property type="term" value="C:T cell receptor complex"/>
    <property type="evidence" value="ECO:0007669"/>
    <property type="project" value="UniProtKB-KW"/>
</dbReference>
<dbReference type="SMART" id="SM00409">
    <property type="entry name" value="IG"/>
    <property type="match status" value="1"/>
</dbReference>
<organism evidence="7 8">
    <name type="scientific">Esox lucius</name>
    <name type="common">Northern pike</name>
    <dbReference type="NCBI Taxonomy" id="8010"/>
    <lineage>
        <taxon>Eukaryota</taxon>
        <taxon>Metazoa</taxon>
        <taxon>Chordata</taxon>
        <taxon>Craniata</taxon>
        <taxon>Vertebrata</taxon>
        <taxon>Euteleostomi</taxon>
        <taxon>Actinopterygii</taxon>
        <taxon>Neopterygii</taxon>
        <taxon>Teleostei</taxon>
        <taxon>Protacanthopterygii</taxon>
        <taxon>Esociformes</taxon>
        <taxon>Esocidae</taxon>
        <taxon>Esox</taxon>
    </lineage>
</organism>
<protein>
    <recommendedName>
        <fullName evidence="6">Ig-like domain-containing protein</fullName>
    </recommendedName>
</protein>
<dbReference type="InterPro" id="IPR013783">
    <property type="entry name" value="Ig-like_fold"/>
</dbReference>
<dbReference type="Proteomes" id="UP000265140">
    <property type="component" value="Chromosome 3"/>
</dbReference>
<dbReference type="PROSITE" id="PS50835">
    <property type="entry name" value="IG_LIKE"/>
    <property type="match status" value="1"/>
</dbReference>
<evidence type="ECO:0000256" key="3">
    <source>
        <dbReference type="ARBA" id="ARBA00023170"/>
    </source>
</evidence>
<name>A0AAY5L4A2_ESOLU</name>
<dbReference type="PANTHER" id="PTHR19367">
    <property type="entry name" value="T-CELL RECEPTOR ALPHA CHAIN V REGION"/>
    <property type="match status" value="1"/>
</dbReference>
<evidence type="ECO:0000256" key="1">
    <source>
        <dbReference type="ARBA" id="ARBA00022729"/>
    </source>
</evidence>
<feature type="domain" description="Ig-like" evidence="6">
    <location>
        <begin position="13"/>
        <end position="119"/>
    </location>
</feature>
<keyword evidence="2" id="KW-1064">Adaptive immunity</keyword>
<keyword evidence="1" id="KW-0732">Signal</keyword>
<keyword evidence="5" id="KW-0391">Immunity</keyword>
<dbReference type="GeneTree" id="ENSGT00990000204765"/>
<dbReference type="Gene3D" id="2.60.40.10">
    <property type="entry name" value="Immunoglobulins"/>
    <property type="match status" value="1"/>
</dbReference>
<evidence type="ECO:0000313" key="7">
    <source>
        <dbReference type="Ensembl" id="ENSELUP00000095871.1"/>
    </source>
</evidence>
<reference evidence="7" key="3">
    <citation type="submission" date="2025-09" db="UniProtKB">
        <authorList>
            <consortium name="Ensembl"/>
        </authorList>
    </citation>
    <scope>IDENTIFICATION</scope>
</reference>
<dbReference type="InterPro" id="IPR007110">
    <property type="entry name" value="Ig-like_dom"/>
</dbReference>
<keyword evidence="4" id="KW-0393">Immunoglobulin domain</keyword>
<dbReference type="PANTHER" id="PTHR19367:SF18">
    <property type="entry name" value="T CELL RECEPTOR ALPHA VARIABLE 16"/>
    <property type="match status" value="1"/>
</dbReference>
<dbReference type="Pfam" id="PF07686">
    <property type="entry name" value="V-set"/>
    <property type="match status" value="1"/>
</dbReference>
<dbReference type="InterPro" id="IPR003599">
    <property type="entry name" value="Ig_sub"/>
</dbReference>
<evidence type="ECO:0000259" key="6">
    <source>
        <dbReference type="PROSITE" id="PS50835"/>
    </source>
</evidence>
<evidence type="ECO:0000313" key="8">
    <source>
        <dbReference type="Proteomes" id="UP000265140"/>
    </source>
</evidence>
<dbReference type="AlphaFoldDB" id="A0AAY5L4A2"/>